<keyword evidence="3" id="KW-1185">Reference proteome</keyword>
<dbReference type="PANTHER" id="PTHR20883">
    <property type="entry name" value="PHYTANOYL-COA DIOXYGENASE DOMAIN CONTAINING 1"/>
    <property type="match status" value="1"/>
</dbReference>
<dbReference type="PANTHER" id="PTHR20883:SF48">
    <property type="entry name" value="ECTOINE DIOXYGENASE"/>
    <property type="match status" value="1"/>
</dbReference>
<evidence type="ECO:0000313" key="3">
    <source>
        <dbReference type="Proteomes" id="UP001642484"/>
    </source>
</evidence>
<dbReference type="InterPro" id="IPR008775">
    <property type="entry name" value="Phytyl_CoA_dOase-like"/>
</dbReference>
<comment type="cofactor">
    <cofactor evidence="1">
        <name>Fe cation</name>
        <dbReference type="ChEBI" id="CHEBI:24875"/>
    </cofactor>
</comment>
<dbReference type="SUPFAM" id="SSF51197">
    <property type="entry name" value="Clavaminate synthase-like"/>
    <property type="match status" value="1"/>
</dbReference>
<dbReference type="Pfam" id="PF05721">
    <property type="entry name" value="PhyH"/>
    <property type="match status" value="1"/>
</dbReference>
<protein>
    <recommendedName>
        <fullName evidence="4">Phytanoyl-CoA dioxygenase family protein</fullName>
    </recommendedName>
</protein>
<dbReference type="Gene3D" id="2.60.120.620">
    <property type="entry name" value="q2cbj1_9rhob like domain"/>
    <property type="match status" value="1"/>
</dbReference>
<reference evidence="2 3" key="1">
    <citation type="submission" date="2024-02" db="EMBL/GenBank/DDBJ databases">
        <authorList>
            <person name="Chen Y."/>
            <person name="Shah S."/>
            <person name="Dougan E. K."/>
            <person name="Thang M."/>
            <person name="Chan C."/>
        </authorList>
    </citation>
    <scope>NUCLEOTIDE SEQUENCE [LARGE SCALE GENOMIC DNA]</scope>
</reference>
<organism evidence="2 3">
    <name type="scientific">Durusdinium trenchii</name>
    <dbReference type="NCBI Taxonomy" id="1381693"/>
    <lineage>
        <taxon>Eukaryota</taxon>
        <taxon>Sar</taxon>
        <taxon>Alveolata</taxon>
        <taxon>Dinophyceae</taxon>
        <taxon>Suessiales</taxon>
        <taxon>Symbiodiniaceae</taxon>
        <taxon>Durusdinium</taxon>
    </lineage>
</organism>
<comment type="caution">
    <text evidence="2">The sequence shown here is derived from an EMBL/GenBank/DDBJ whole genome shotgun (WGS) entry which is preliminary data.</text>
</comment>
<sequence length="304" mass="33854">MEPEQLKQYEADGCIFPVRGLFRPERLEEIDRLLSTLVAERPQVEKGDEQTLAPEDLLNLHLTCKEVWELCREPSVLEVAAQILGCQDVSVFTSRILCKEPGTGKEIVWHQDSNYWPLTDPFDAGTLTPAPRVTSLWLALDEVTRENGAMEVLPFSAQPESRRNLPQEFILDSGGSTKAFDNFNLSLDSSKLNVAQKRPVLLQRGEAEFHSAYTIHRSEPNRSERRRLAWIVRYCPTGTQVVPGIRDSFDEDYPLVPVLGRGAVEAPAGALPLAEGAEGAAAKSLAAREIYLPCFGNAVKELKK</sequence>
<evidence type="ECO:0008006" key="4">
    <source>
        <dbReference type="Google" id="ProtNLM"/>
    </source>
</evidence>
<name>A0ABP0QCP3_9DINO</name>
<accession>A0ABP0QCP3</accession>
<evidence type="ECO:0000256" key="1">
    <source>
        <dbReference type="ARBA" id="ARBA00001962"/>
    </source>
</evidence>
<dbReference type="EMBL" id="CAXAMN010024361">
    <property type="protein sequence ID" value="CAK9086027.1"/>
    <property type="molecule type" value="Genomic_DNA"/>
</dbReference>
<proteinExistence type="predicted"/>
<gene>
    <name evidence="2" type="ORF">CCMP2556_LOCUS41720</name>
</gene>
<evidence type="ECO:0000313" key="2">
    <source>
        <dbReference type="EMBL" id="CAK9086027.1"/>
    </source>
</evidence>
<dbReference type="Proteomes" id="UP001642484">
    <property type="component" value="Unassembled WGS sequence"/>
</dbReference>